<evidence type="ECO:0000256" key="3">
    <source>
        <dbReference type="ARBA" id="ARBA00023136"/>
    </source>
</evidence>
<dbReference type="GO" id="GO:0016020">
    <property type="term" value="C:membrane"/>
    <property type="evidence" value="ECO:0007669"/>
    <property type="project" value="InterPro"/>
</dbReference>
<proteinExistence type="predicted"/>
<comment type="caution">
    <text evidence="5">The sequence shown here is derived from an EMBL/GenBank/DDBJ whole genome shotgun (WGS) entry which is preliminary data.</text>
</comment>
<evidence type="ECO:0000313" key="5">
    <source>
        <dbReference type="EMBL" id="KAG1772209.1"/>
    </source>
</evidence>
<keyword evidence="2 4" id="KW-1133">Transmembrane helix</keyword>
<dbReference type="InterPro" id="IPR036640">
    <property type="entry name" value="ABC1_TM_sf"/>
</dbReference>
<accession>A0A9P6ZM99</accession>
<dbReference type="GO" id="GO:0005524">
    <property type="term" value="F:ATP binding"/>
    <property type="evidence" value="ECO:0007669"/>
    <property type="project" value="InterPro"/>
</dbReference>
<feature type="transmembrane region" description="Helical" evidence="4">
    <location>
        <begin position="82"/>
        <end position="102"/>
    </location>
</feature>
<evidence type="ECO:0000256" key="2">
    <source>
        <dbReference type="ARBA" id="ARBA00022989"/>
    </source>
</evidence>
<dbReference type="Proteomes" id="UP000714275">
    <property type="component" value="Unassembled WGS sequence"/>
</dbReference>
<dbReference type="OrthoDB" id="2688084at2759"/>
<evidence type="ECO:0000256" key="4">
    <source>
        <dbReference type="SAM" id="Phobius"/>
    </source>
</evidence>
<dbReference type="EMBL" id="JABBWD010000054">
    <property type="protein sequence ID" value="KAG1772209.1"/>
    <property type="molecule type" value="Genomic_DNA"/>
</dbReference>
<evidence type="ECO:0000256" key="1">
    <source>
        <dbReference type="ARBA" id="ARBA00022692"/>
    </source>
</evidence>
<keyword evidence="6" id="KW-1185">Reference proteome</keyword>
<dbReference type="SUPFAM" id="SSF90123">
    <property type="entry name" value="ABC transporter transmembrane region"/>
    <property type="match status" value="1"/>
</dbReference>
<sequence length="195" mass="20928">MHMAQTLHPYIPPHAPSLALPLSQAAIHRSTYLPCILSPKPTISQLICFLIPVLGHSQCLAPSHTHLIPAIAPFPAFSTSSWPYLITYVIICFLASSGALAAIRNALQIPLMQYSDLCMLMLSFILVLTLSLSWHTKRKTGELLHILDRGGAVNRVDELIGPAVIPALVGVGIALVVMLELALGVVVGVVIGSYI</sequence>
<keyword evidence="1 4" id="KW-0812">Transmembrane</keyword>
<name>A0A9P6ZM99_9AGAM</name>
<evidence type="ECO:0000313" key="6">
    <source>
        <dbReference type="Proteomes" id="UP000714275"/>
    </source>
</evidence>
<reference evidence="5" key="1">
    <citation type="journal article" date="2020" name="New Phytol.">
        <title>Comparative genomics reveals dynamic genome evolution in host specialist ectomycorrhizal fungi.</title>
        <authorList>
            <person name="Lofgren L.A."/>
            <person name="Nguyen N.H."/>
            <person name="Vilgalys R."/>
            <person name="Ruytinx J."/>
            <person name="Liao H.L."/>
            <person name="Branco S."/>
            <person name="Kuo A."/>
            <person name="LaButti K."/>
            <person name="Lipzen A."/>
            <person name="Andreopoulos W."/>
            <person name="Pangilinan J."/>
            <person name="Riley R."/>
            <person name="Hundley H."/>
            <person name="Na H."/>
            <person name="Barry K."/>
            <person name="Grigoriev I.V."/>
            <person name="Stajich J.E."/>
            <person name="Kennedy P.G."/>
        </authorList>
    </citation>
    <scope>NUCLEOTIDE SEQUENCE</scope>
    <source>
        <strain evidence="5">DOB743</strain>
    </source>
</reference>
<protein>
    <submittedName>
        <fullName evidence="5">Uncharacterized protein</fullName>
    </submittedName>
</protein>
<feature type="transmembrane region" description="Helical" evidence="4">
    <location>
        <begin position="163"/>
        <end position="191"/>
    </location>
</feature>
<feature type="transmembrane region" description="Helical" evidence="4">
    <location>
        <begin position="114"/>
        <end position="134"/>
    </location>
</feature>
<gene>
    <name evidence="5" type="ORF">EV702DRAFT_1281455</name>
</gene>
<dbReference type="Gene3D" id="1.20.1560.10">
    <property type="entry name" value="ABC transporter type 1, transmembrane domain"/>
    <property type="match status" value="1"/>
</dbReference>
<dbReference type="AlphaFoldDB" id="A0A9P6ZM99"/>
<organism evidence="5 6">
    <name type="scientific">Suillus placidus</name>
    <dbReference type="NCBI Taxonomy" id="48579"/>
    <lineage>
        <taxon>Eukaryota</taxon>
        <taxon>Fungi</taxon>
        <taxon>Dikarya</taxon>
        <taxon>Basidiomycota</taxon>
        <taxon>Agaricomycotina</taxon>
        <taxon>Agaricomycetes</taxon>
        <taxon>Agaricomycetidae</taxon>
        <taxon>Boletales</taxon>
        <taxon>Suillineae</taxon>
        <taxon>Suillaceae</taxon>
        <taxon>Suillus</taxon>
    </lineage>
</organism>
<keyword evidence="3 4" id="KW-0472">Membrane</keyword>